<accession>A0ABT1L9Q7</accession>
<name>A0ABT1L9Q7_9HYPH</name>
<dbReference type="PIRSF" id="PIRSF001365">
    <property type="entry name" value="DHDPS"/>
    <property type="match status" value="1"/>
</dbReference>
<dbReference type="Pfam" id="PF00701">
    <property type="entry name" value="DHDPS"/>
    <property type="match status" value="1"/>
</dbReference>
<dbReference type="PANTHER" id="PTHR12128:SF66">
    <property type="entry name" value="4-HYDROXY-2-OXOGLUTARATE ALDOLASE, MITOCHONDRIAL"/>
    <property type="match status" value="1"/>
</dbReference>
<dbReference type="SUPFAM" id="SSF51569">
    <property type="entry name" value="Aldolase"/>
    <property type="match status" value="1"/>
</dbReference>
<evidence type="ECO:0000256" key="1">
    <source>
        <dbReference type="ARBA" id="ARBA00007592"/>
    </source>
</evidence>
<comment type="similarity">
    <text evidence="1 3">Belongs to the DapA family.</text>
</comment>
<dbReference type="InterPro" id="IPR013785">
    <property type="entry name" value="Aldolase_TIM"/>
</dbReference>
<sequence>MKILPADIAGVVGIIPTPSTPDADHWSCVNSVDLDETAKMVSRIVDGGVRILMTNGSFGEGATLTAREHADFTDCIVRTLAGRGLLFAGVTTLNTRDTIARARALVELGADGLFLGRPMWMALDHRGIVRYYRDIAEALPGVPIVVYDNEFAFKGKIATETYAALSEIREIVATKHIGGPSMADDLRAVGGRMRVLPIDAHWPAFARRFPEEALACWTGNAADGVEPLVALARAVASRDWDLAERIGARMAWSQAPMFPGGKLENFVDYNIPIAHARLEGSGLVRSGPPRPPYLFAPDDYLDGGRETGRRWASLRDEF</sequence>
<evidence type="ECO:0000256" key="2">
    <source>
        <dbReference type="ARBA" id="ARBA00023239"/>
    </source>
</evidence>
<comment type="caution">
    <text evidence="4">The sequence shown here is derived from an EMBL/GenBank/DDBJ whole genome shotgun (WGS) entry which is preliminary data.</text>
</comment>
<proteinExistence type="inferred from homology"/>
<dbReference type="PANTHER" id="PTHR12128">
    <property type="entry name" value="DIHYDRODIPICOLINATE SYNTHASE"/>
    <property type="match status" value="1"/>
</dbReference>
<dbReference type="RefSeq" id="WP_254740271.1">
    <property type="nucleotide sequence ID" value="NZ_JANCLU010000005.1"/>
</dbReference>
<dbReference type="SMART" id="SM01130">
    <property type="entry name" value="DHDPS"/>
    <property type="match status" value="1"/>
</dbReference>
<evidence type="ECO:0000313" key="4">
    <source>
        <dbReference type="EMBL" id="MCP8938220.1"/>
    </source>
</evidence>
<dbReference type="Proteomes" id="UP001205890">
    <property type="component" value="Unassembled WGS sequence"/>
</dbReference>
<evidence type="ECO:0000256" key="3">
    <source>
        <dbReference type="PIRNR" id="PIRNR001365"/>
    </source>
</evidence>
<organism evidence="4 5">
    <name type="scientific">Alsobacter ponti</name>
    <dbReference type="NCBI Taxonomy" id="2962936"/>
    <lineage>
        <taxon>Bacteria</taxon>
        <taxon>Pseudomonadati</taxon>
        <taxon>Pseudomonadota</taxon>
        <taxon>Alphaproteobacteria</taxon>
        <taxon>Hyphomicrobiales</taxon>
        <taxon>Alsobacteraceae</taxon>
        <taxon>Alsobacter</taxon>
    </lineage>
</organism>
<gene>
    <name evidence="4" type="ORF">NK718_06810</name>
</gene>
<dbReference type="Gene3D" id="3.20.20.70">
    <property type="entry name" value="Aldolase class I"/>
    <property type="match status" value="1"/>
</dbReference>
<evidence type="ECO:0000313" key="5">
    <source>
        <dbReference type="Proteomes" id="UP001205890"/>
    </source>
</evidence>
<reference evidence="4 5" key="1">
    <citation type="submission" date="2022-07" db="EMBL/GenBank/DDBJ databases">
        <authorList>
            <person name="Li W.-J."/>
            <person name="Deng Q.-Q."/>
        </authorList>
    </citation>
    <scope>NUCLEOTIDE SEQUENCE [LARGE SCALE GENOMIC DNA]</scope>
    <source>
        <strain evidence="4 5">SYSU M60028</strain>
    </source>
</reference>
<keyword evidence="2 3" id="KW-0456">Lyase</keyword>
<dbReference type="EMBL" id="JANCLU010000005">
    <property type="protein sequence ID" value="MCP8938220.1"/>
    <property type="molecule type" value="Genomic_DNA"/>
</dbReference>
<protein>
    <submittedName>
        <fullName evidence="4">Dihydrodipicolinate synthase family protein</fullName>
    </submittedName>
</protein>
<dbReference type="InterPro" id="IPR002220">
    <property type="entry name" value="DapA-like"/>
</dbReference>
<keyword evidence="5" id="KW-1185">Reference proteome</keyword>